<dbReference type="AlphaFoldDB" id="A0A078KT88"/>
<dbReference type="InterPro" id="IPR016181">
    <property type="entry name" value="Acyl_CoA_acyltransferase"/>
</dbReference>
<dbReference type="PROSITE" id="PS51186">
    <property type="entry name" value="GNAT"/>
    <property type="match status" value="1"/>
</dbReference>
<dbReference type="EMBL" id="LM995447">
    <property type="protein sequence ID" value="CDZ24309.1"/>
    <property type="molecule type" value="Genomic_DNA"/>
</dbReference>
<dbReference type="Gene3D" id="3.40.630.30">
    <property type="match status" value="1"/>
</dbReference>
<organism evidence="4 5">
    <name type="scientific">[Clostridium] cellulosi</name>
    <dbReference type="NCBI Taxonomy" id="29343"/>
    <lineage>
        <taxon>Bacteria</taxon>
        <taxon>Bacillati</taxon>
        <taxon>Bacillota</taxon>
        <taxon>Clostridia</taxon>
        <taxon>Eubacteriales</taxon>
        <taxon>Oscillospiraceae</taxon>
        <taxon>Oscillospiraceae incertae sedis</taxon>
    </lineage>
</organism>
<dbReference type="SUPFAM" id="SSF55729">
    <property type="entry name" value="Acyl-CoA N-acyltransferases (Nat)"/>
    <property type="match status" value="1"/>
</dbReference>
<evidence type="ECO:0000313" key="5">
    <source>
        <dbReference type="Proteomes" id="UP000032431"/>
    </source>
</evidence>
<evidence type="ECO:0000259" key="3">
    <source>
        <dbReference type="PROSITE" id="PS51186"/>
    </source>
</evidence>
<dbReference type="OrthoDB" id="9798006at2"/>
<dbReference type="InterPro" id="IPR000182">
    <property type="entry name" value="GNAT_dom"/>
</dbReference>
<dbReference type="CDD" id="cd04301">
    <property type="entry name" value="NAT_SF"/>
    <property type="match status" value="1"/>
</dbReference>
<dbReference type="Proteomes" id="UP000032431">
    <property type="component" value="Chromosome I"/>
</dbReference>
<dbReference type="Pfam" id="PF13420">
    <property type="entry name" value="Acetyltransf_4"/>
    <property type="match status" value="1"/>
</dbReference>
<dbReference type="PANTHER" id="PTHR43072">
    <property type="entry name" value="N-ACETYLTRANSFERASE"/>
    <property type="match status" value="1"/>
</dbReference>
<reference evidence="5" key="1">
    <citation type="submission" date="2014-07" db="EMBL/GenBank/DDBJ databases">
        <authorList>
            <person name="Wibberg D."/>
        </authorList>
    </citation>
    <scope>NUCLEOTIDE SEQUENCE [LARGE SCALE GENOMIC DNA]</scope>
    <source>
        <strain evidence="5">DG5</strain>
    </source>
</reference>
<keyword evidence="2" id="KW-0012">Acyltransferase</keyword>
<evidence type="ECO:0000256" key="1">
    <source>
        <dbReference type="ARBA" id="ARBA00022679"/>
    </source>
</evidence>
<proteinExistence type="predicted"/>
<dbReference type="PATRIC" id="fig|29343.3.peg.1254"/>
<evidence type="ECO:0000256" key="2">
    <source>
        <dbReference type="ARBA" id="ARBA00023315"/>
    </source>
</evidence>
<accession>A0A078KT88</accession>
<dbReference type="HOGENOM" id="CLU_013985_4_2_9"/>
<keyword evidence="5" id="KW-1185">Reference proteome</keyword>
<name>A0A078KT88_9FIRM</name>
<dbReference type="STRING" id="29343.CCDG5_1194"/>
<protein>
    <recommendedName>
        <fullName evidence="3">N-acetyltransferase domain-containing protein</fullName>
    </recommendedName>
</protein>
<dbReference type="KEGG" id="ccel:CCDG5_1194"/>
<evidence type="ECO:0000313" key="4">
    <source>
        <dbReference type="EMBL" id="CDZ24309.1"/>
    </source>
</evidence>
<gene>
    <name evidence="4" type="ORF">CCDG5_1194</name>
</gene>
<dbReference type="GO" id="GO:0016747">
    <property type="term" value="F:acyltransferase activity, transferring groups other than amino-acyl groups"/>
    <property type="evidence" value="ECO:0007669"/>
    <property type="project" value="InterPro"/>
</dbReference>
<sequence>MSEIKIRNAHINDAERLLEIYSYYVINTAITFEYDVPTLSEFQNRMRRIMEKYPYIVVEKDGIIQGYSYAGAFVGRAAYDWSCETTIYLDRNARKLGLGRKLYEALETELKKMGILNLYACIAYPETEDKYLNRNSAQFHEHLGFVKVGEFHKCGYKFGRWYDMIWMEKIIGEHKAHQPKIRYYPELRNQL</sequence>
<feature type="domain" description="N-acetyltransferase" evidence="3">
    <location>
        <begin position="4"/>
        <end position="172"/>
    </location>
</feature>
<keyword evidence="1" id="KW-0808">Transferase</keyword>
<dbReference type="PANTHER" id="PTHR43072:SF23">
    <property type="entry name" value="UPF0039 PROTEIN C11D3.02C"/>
    <property type="match status" value="1"/>
</dbReference>